<dbReference type="Pfam" id="PF00892">
    <property type="entry name" value="EamA"/>
    <property type="match status" value="2"/>
</dbReference>
<keyword evidence="4 6" id="KW-1133">Transmembrane helix</keyword>
<feature type="transmembrane region" description="Helical" evidence="6">
    <location>
        <begin position="127"/>
        <end position="149"/>
    </location>
</feature>
<dbReference type="PANTHER" id="PTHR32322:SF2">
    <property type="entry name" value="EAMA DOMAIN-CONTAINING PROTEIN"/>
    <property type="match status" value="1"/>
</dbReference>
<dbReference type="EMBL" id="SMOD01000050">
    <property type="protein sequence ID" value="TDG02903.1"/>
    <property type="molecule type" value="Genomic_DNA"/>
</dbReference>
<evidence type="ECO:0000256" key="3">
    <source>
        <dbReference type="ARBA" id="ARBA00022692"/>
    </source>
</evidence>
<comment type="subcellular location">
    <subcellularLocation>
        <location evidence="1">Membrane</location>
        <topology evidence="1">Multi-pass membrane protein</topology>
    </subcellularLocation>
</comment>
<dbReference type="InterPro" id="IPR000620">
    <property type="entry name" value="EamA_dom"/>
</dbReference>
<protein>
    <submittedName>
        <fullName evidence="8">DMT family transporter</fullName>
    </submittedName>
</protein>
<dbReference type="RefSeq" id="WP_133189398.1">
    <property type="nucleotide sequence ID" value="NZ_SMOD01000050.1"/>
</dbReference>
<evidence type="ECO:0000256" key="6">
    <source>
        <dbReference type="SAM" id="Phobius"/>
    </source>
</evidence>
<feature type="transmembrane region" description="Helical" evidence="6">
    <location>
        <begin position="191"/>
        <end position="208"/>
    </location>
</feature>
<evidence type="ECO:0000313" key="9">
    <source>
        <dbReference type="Proteomes" id="UP000295606"/>
    </source>
</evidence>
<dbReference type="OrthoDB" id="184388at2"/>
<feature type="transmembrane region" description="Helical" evidence="6">
    <location>
        <begin position="70"/>
        <end position="90"/>
    </location>
</feature>
<feature type="transmembrane region" description="Helical" evidence="6">
    <location>
        <begin position="155"/>
        <end position="179"/>
    </location>
</feature>
<feature type="domain" description="EamA" evidence="7">
    <location>
        <begin position="159"/>
        <end position="294"/>
    </location>
</feature>
<comment type="caution">
    <text evidence="8">The sequence shown here is derived from an EMBL/GenBank/DDBJ whole genome shotgun (WGS) entry which is preliminary data.</text>
</comment>
<dbReference type="PANTHER" id="PTHR32322">
    <property type="entry name" value="INNER MEMBRANE TRANSPORTER"/>
    <property type="match status" value="1"/>
</dbReference>
<accession>A0A4R5L2R8</accession>
<feature type="transmembrane region" description="Helical" evidence="6">
    <location>
        <begin position="220"/>
        <end position="240"/>
    </location>
</feature>
<dbReference type="InterPro" id="IPR037185">
    <property type="entry name" value="EmrE-like"/>
</dbReference>
<evidence type="ECO:0000256" key="4">
    <source>
        <dbReference type="ARBA" id="ARBA00022989"/>
    </source>
</evidence>
<evidence type="ECO:0000256" key="5">
    <source>
        <dbReference type="ARBA" id="ARBA00023136"/>
    </source>
</evidence>
<gene>
    <name evidence="8" type="ORF">E1N52_37330</name>
</gene>
<keyword evidence="5 6" id="KW-0472">Membrane</keyword>
<evidence type="ECO:0000259" key="7">
    <source>
        <dbReference type="Pfam" id="PF00892"/>
    </source>
</evidence>
<feature type="transmembrane region" description="Helical" evidence="6">
    <location>
        <begin position="278"/>
        <end position="299"/>
    </location>
</feature>
<sequence>MRKQVDATAVAIMVALCLAWGLQQVAIKAVAGDIPPMLQIGLRSGVAAALVWLFNQLVSRERWLPGVARGAGLVTGGLFALEFVFVAMGLRWTNASHMAVFLYTAPMFAAIGLHVRLPDERLARLQWGGIAIAFTGIAITFLGPALLGADIPGSPFWLLGDFMGLCAGAAWGLTTVVVRTSRLSEAPATQTLFYQLAGAFVVLVPFAFLTGQAHFHGTPLALASLAFQTLLVSFVSYLVWFWLLRRYLAARIGILSFMTPLFGVAFGVVLLHERVEPAFLFGSALVLIGLLVVNAQSWVRQAFGRRAANANGARVS</sequence>
<organism evidence="8 9">
    <name type="scientific">Paraburkholderia guartelaensis</name>
    <dbReference type="NCBI Taxonomy" id="2546446"/>
    <lineage>
        <taxon>Bacteria</taxon>
        <taxon>Pseudomonadati</taxon>
        <taxon>Pseudomonadota</taxon>
        <taxon>Betaproteobacteria</taxon>
        <taxon>Burkholderiales</taxon>
        <taxon>Burkholderiaceae</taxon>
        <taxon>Paraburkholderia</taxon>
    </lineage>
</organism>
<evidence type="ECO:0000313" key="8">
    <source>
        <dbReference type="EMBL" id="TDG02903.1"/>
    </source>
</evidence>
<name>A0A4R5L2R8_9BURK</name>
<feature type="transmembrane region" description="Helical" evidence="6">
    <location>
        <begin position="40"/>
        <end position="58"/>
    </location>
</feature>
<dbReference type="Proteomes" id="UP000295606">
    <property type="component" value="Unassembled WGS sequence"/>
</dbReference>
<evidence type="ECO:0000256" key="2">
    <source>
        <dbReference type="ARBA" id="ARBA00007362"/>
    </source>
</evidence>
<feature type="transmembrane region" description="Helical" evidence="6">
    <location>
        <begin position="252"/>
        <end position="272"/>
    </location>
</feature>
<feature type="transmembrane region" description="Helical" evidence="6">
    <location>
        <begin position="96"/>
        <end position="115"/>
    </location>
</feature>
<comment type="similarity">
    <text evidence="2">Belongs to the EamA transporter family.</text>
</comment>
<keyword evidence="3 6" id="KW-0812">Transmembrane</keyword>
<evidence type="ECO:0000256" key="1">
    <source>
        <dbReference type="ARBA" id="ARBA00004141"/>
    </source>
</evidence>
<dbReference type="InterPro" id="IPR050638">
    <property type="entry name" value="AA-Vitamin_Transporters"/>
</dbReference>
<feature type="domain" description="EamA" evidence="7">
    <location>
        <begin position="9"/>
        <end position="141"/>
    </location>
</feature>
<dbReference type="SUPFAM" id="SSF103481">
    <property type="entry name" value="Multidrug resistance efflux transporter EmrE"/>
    <property type="match status" value="2"/>
</dbReference>
<reference evidence="8 9" key="1">
    <citation type="submission" date="2019-03" db="EMBL/GenBank/DDBJ databases">
        <title>Paraburkholderia sp. isolated from native Mimosa gymnas in Guartela State Park, Brazil.</title>
        <authorList>
            <person name="Paulitsch F."/>
            <person name="Hungria M."/>
            <person name="Delamuta J.R.M."/>
            <person name="Ribeiro R.A."/>
            <person name="Dall'Agnol R."/>
            <person name="Silva J.S.B."/>
        </authorList>
    </citation>
    <scope>NUCLEOTIDE SEQUENCE [LARGE SCALE GENOMIC DNA]</scope>
    <source>
        <strain evidence="8 9">CNPSo 3008</strain>
    </source>
</reference>
<dbReference type="GO" id="GO:0016020">
    <property type="term" value="C:membrane"/>
    <property type="evidence" value="ECO:0007669"/>
    <property type="project" value="UniProtKB-SubCell"/>
</dbReference>
<dbReference type="AlphaFoldDB" id="A0A4R5L2R8"/>
<proteinExistence type="inferred from homology"/>